<evidence type="ECO:0000313" key="3">
    <source>
        <dbReference type="EMBL" id="HIX65215.1"/>
    </source>
</evidence>
<dbReference type="PROSITE" id="PS51257">
    <property type="entry name" value="PROKAR_LIPOPROTEIN"/>
    <property type="match status" value="1"/>
</dbReference>
<evidence type="ECO:0000313" key="4">
    <source>
        <dbReference type="Proteomes" id="UP000886800"/>
    </source>
</evidence>
<proteinExistence type="predicted"/>
<reference evidence="3" key="2">
    <citation type="submission" date="2021-04" db="EMBL/GenBank/DDBJ databases">
        <authorList>
            <person name="Gilroy R."/>
        </authorList>
    </citation>
    <scope>NUCLEOTIDE SEQUENCE</scope>
    <source>
        <strain evidence="3">CHK188-5543</strain>
    </source>
</reference>
<organism evidence="3 4">
    <name type="scientific">Candidatus Anaerotruncus excrementipullorum</name>
    <dbReference type="NCBI Taxonomy" id="2838465"/>
    <lineage>
        <taxon>Bacteria</taxon>
        <taxon>Bacillati</taxon>
        <taxon>Bacillota</taxon>
        <taxon>Clostridia</taxon>
        <taxon>Eubacteriales</taxon>
        <taxon>Oscillospiraceae</taxon>
        <taxon>Anaerotruncus</taxon>
    </lineage>
</organism>
<evidence type="ECO:0000256" key="2">
    <source>
        <dbReference type="SAM" id="SignalP"/>
    </source>
</evidence>
<evidence type="ECO:0000256" key="1">
    <source>
        <dbReference type="SAM" id="MobiDB-lite"/>
    </source>
</evidence>
<feature type="region of interest" description="Disordered" evidence="1">
    <location>
        <begin position="25"/>
        <end position="71"/>
    </location>
</feature>
<gene>
    <name evidence="3" type="ORF">H9736_03100</name>
</gene>
<comment type="caution">
    <text evidence="3">The sequence shown here is derived from an EMBL/GenBank/DDBJ whole genome shotgun (WGS) entry which is preliminary data.</text>
</comment>
<dbReference type="EMBL" id="DXES01000063">
    <property type="protein sequence ID" value="HIX65215.1"/>
    <property type="molecule type" value="Genomic_DNA"/>
</dbReference>
<name>A0A9D2B6L0_9FIRM</name>
<evidence type="ECO:0008006" key="5">
    <source>
        <dbReference type="Google" id="ProtNLM"/>
    </source>
</evidence>
<feature type="chain" id="PRO_5038428867" description="GLUG domain-containing protein" evidence="2">
    <location>
        <begin position="25"/>
        <end position="473"/>
    </location>
</feature>
<feature type="signal peptide" evidence="2">
    <location>
        <begin position="1"/>
        <end position="24"/>
    </location>
</feature>
<keyword evidence="2" id="KW-0732">Signal</keyword>
<dbReference type="Proteomes" id="UP000886800">
    <property type="component" value="Unassembled WGS sequence"/>
</dbReference>
<dbReference type="AlphaFoldDB" id="A0A9D2B6L0"/>
<feature type="compositionally biased region" description="Low complexity" evidence="1">
    <location>
        <begin position="25"/>
        <end position="64"/>
    </location>
</feature>
<sequence>MKRMLSLVLAAALLAGCAARGNSAAGEAGSGAASSGAGAAASDAAPEGAPAGEPQGEAASAADGGSEGQPLTGERLQAAQALLEQPVALYEALAGGRPVQSPQELPNDIAAAYCIAMAQAQAEPGTFRRTDDERVTQVPAHLVEAYSLEGVSIQGGSDVGGLVGSLSGGVYHCTVSGSVSGSSSVGGMVGFTDTAEMVDCHAVDIQVTGTDGTGGLAGAARQGWYEGCSASGTVDVVADASGRGLTARMAGGFAGHQQGSVIRYCFADVNVRTQATASMVGNFIGLSEYAATAHSYVCADAGGPWDPVDDFHGGPIQVEVLDRADYQATLEGTIPEGYTKHNGVFANEYNGKLDLVGAVDFTEGDLAALLYFPDEQTLANCQDYSAPEGSGDLLVLPIHPGSAVHIFLEGADGSREEFYSEDSWGLLGKAILLDCGQREGRLVIQVTYEGRAAECYADPGSSTEMHTEYLSLG</sequence>
<dbReference type="Gene3D" id="2.160.20.110">
    <property type="match status" value="1"/>
</dbReference>
<reference evidence="3" key="1">
    <citation type="journal article" date="2021" name="PeerJ">
        <title>Extensive microbial diversity within the chicken gut microbiome revealed by metagenomics and culture.</title>
        <authorList>
            <person name="Gilroy R."/>
            <person name="Ravi A."/>
            <person name="Getino M."/>
            <person name="Pursley I."/>
            <person name="Horton D.L."/>
            <person name="Alikhan N.F."/>
            <person name="Baker D."/>
            <person name="Gharbi K."/>
            <person name="Hall N."/>
            <person name="Watson M."/>
            <person name="Adriaenssens E.M."/>
            <person name="Foster-Nyarko E."/>
            <person name="Jarju S."/>
            <person name="Secka A."/>
            <person name="Antonio M."/>
            <person name="Oren A."/>
            <person name="Chaudhuri R.R."/>
            <person name="La Ragione R."/>
            <person name="Hildebrand F."/>
            <person name="Pallen M.J."/>
        </authorList>
    </citation>
    <scope>NUCLEOTIDE SEQUENCE</scope>
    <source>
        <strain evidence="3">CHK188-5543</strain>
    </source>
</reference>
<protein>
    <recommendedName>
        <fullName evidence="5">GLUG domain-containing protein</fullName>
    </recommendedName>
</protein>
<accession>A0A9D2B6L0</accession>